<reference evidence="5 7" key="3">
    <citation type="submission" date="2021-09" db="EMBL/GenBank/DDBJ databases">
        <title>Aeromonas schubertii isolated from Asian sea bass.</title>
        <authorList>
            <person name="Pinpimai K."/>
        </authorList>
    </citation>
    <scope>NUCLEOTIDE SEQUENCE [LARGE SCALE GENOMIC DNA]</scope>
    <source>
        <strain evidence="5 7">CHULA2021a</strain>
    </source>
</reference>
<feature type="transmembrane region" description="Helical" evidence="3">
    <location>
        <begin position="30"/>
        <end position="47"/>
    </location>
</feature>
<dbReference type="EMBL" id="CP013067">
    <property type="protein sequence ID" value="ALP39771.1"/>
    <property type="molecule type" value="Genomic_DNA"/>
</dbReference>
<name>A0A0S2SDI7_9GAMM</name>
<evidence type="ECO:0000256" key="3">
    <source>
        <dbReference type="SAM" id="Phobius"/>
    </source>
</evidence>
<evidence type="ECO:0000313" key="4">
    <source>
        <dbReference type="EMBL" id="ALP39771.1"/>
    </source>
</evidence>
<keyword evidence="3" id="KW-1133">Transmembrane helix</keyword>
<gene>
    <name evidence="5" type="ORF">LA374_13220</name>
    <name evidence="4" type="ORF">WL1483_352</name>
</gene>
<evidence type="ECO:0000256" key="2">
    <source>
        <dbReference type="SAM" id="MobiDB-lite"/>
    </source>
</evidence>
<comment type="similarity">
    <text evidence="1">Belongs to the bactofilin family.</text>
</comment>
<organism evidence="4 6">
    <name type="scientific">Aeromonas schubertii</name>
    <dbReference type="NCBI Taxonomy" id="652"/>
    <lineage>
        <taxon>Bacteria</taxon>
        <taxon>Pseudomonadati</taxon>
        <taxon>Pseudomonadota</taxon>
        <taxon>Gammaproteobacteria</taxon>
        <taxon>Aeromonadales</taxon>
        <taxon>Aeromonadaceae</taxon>
        <taxon>Aeromonas</taxon>
    </lineage>
</organism>
<reference evidence="6" key="1">
    <citation type="submission" date="2015-10" db="EMBL/GenBank/DDBJ databases">
        <title>Complete Genome Sequence of Aeromonas schubertii strain WL1483.</title>
        <authorList>
            <person name="Liu L."/>
        </authorList>
    </citation>
    <scope>NUCLEOTIDE SEQUENCE [LARGE SCALE GENOMIC DNA]</scope>
    <source>
        <strain evidence="6">WL1483</strain>
    </source>
</reference>
<dbReference type="EMBL" id="JAIRBT010000017">
    <property type="protein sequence ID" value="MBZ6067158.1"/>
    <property type="molecule type" value="Genomic_DNA"/>
</dbReference>
<dbReference type="InterPro" id="IPR007607">
    <property type="entry name" value="BacA/B"/>
</dbReference>
<feature type="compositionally biased region" description="Basic and acidic residues" evidence="2">
    <location>
        <begin position="184"/>
        <end position="203"/>
    </location>
</feature>
<reference evidence="4 6" key="2">
    <citation type="journal article" date="2016" name="Genome Announc.">
        <title>Complete Genome Sequence of the Highly Virulent Aeromonas schubertii Strain WL1483, Isolated from Diseased Snakehead Fish (Channa argus) in China.</title>
        <authorList>
            <person name="Liu L."/>
            <person name="Li N."/>
            <person name="Zhang D."/>
            <person name="Fu X."/>
            <person name="Shi C."/>
            <person name="Lin Q."/>
            <person name="Hao G."/>
        </authorList>
    </citation>
    <scope>NUCLEOTIDE SEQUENCE [LARGE SCALE GENOMIC DNA]</scope>
    <source>
        <strain evidence="4 6">WL1483</strain>
    </source>
</reference>
<dbReference type="KEGG" id="asr:WL1483_352"/>
<evidence type="ECO:0000313" key="7">
    <source>
        <dbReference type="Proteomes" id="UP000774958"/>
    </source>
</evidence>
<keyword evidence="7" id="KW-1185">Reference proteome</keyword>
<evidence type="ECO:0000313" key="6">
    <source>
        <dbReference type="Proteomes" id="UP000058114"/>
    </source>
</evidence>
<sequence length="203" mass="21333">MKSAGRERLLTLTCLLWGLALLCYMLGLRLYLIPTGCALVALIGYVIERFIMFGRDKPKAPVAATSEPAQTVLAAEATFTGNLQLQGQLLVFGRLVGNVTMTEGRVRVMQGGCIEGEVHAPEVELNGVLEGTCEAASVAILAHGRLQGICRGGALSIQPGGVFLGHSQALGETHSNVTPLAGGKGKEPKENKKSEPAPEAKEA</sequence>
<protein>
    <submittedName>
        <fullName evidence="5">Polymer-forming cytoskeletal protein</fullName>
    </submittedName>
</protein>
<dbReference type="RefSeq" id="WP_060586953.1">
    <property type="nucleotide sequence ID" value="NZ_CP013067.1"/>
</dbReference>
<keyword evidence="3" id="KW-0812">Transmembrane</keyword>
<dbReference type="PANTHER" id="PTHR35024">
    <property type="entry name" value="HYPOTHETICAL CYTOSOLIC PROTEIN"/>
    <property type="match status" value="1"/>
</dbReference>
<evidence type="ECO:0000313" key="5">
    <source>
        <dbReference type="EMBL" id="MBZ6067158.1"/>
    </source>
</evidence>
<dbReference type="PANTHER" id="PTHR35024:SF4">
    <property type="entry name" value="POLYMER-FORMING CYTOSKELETAL PROTEIN"/>
    <property type="match status" value="1"/>
</dbReference>
<dbReference type="Proteomes" id="UP000774958">
    <property type="component" value="Unassembled WGS sequence"/>
</dbReference>
<feature type="region of interest" description="Disordered" evidence="2">
    <location>
        <begin position="174"/>
        <end position="203"/>
    </location>
</feature>
<dbReference type="Pfam" id="PF04519">
    <property type="entry name" value="Bactofilin"/>
    <property type="match status" value="1"/>
</dbReference>
<evidence type="ECO:0000256" key="1">
    <source>
        <dbReference type="ARBA" id="ARBA00044755"/>
    </source>
</evidence>
<dbReference type="PATRIC" id="fig|652.5.peg.3052"/>
<dbReference type="Proteomes" id="UP000058114">
    <property type="component" value="Chromosome"/>
</dbReference>
<accession>A0A0S2SDI7</accession>
<keyword evidence="3" id="KW-0472">Membrane</keyword>
<dbReference type="AlphaFoldDB" id="A0A0S2SDI7"/>
<proteinExistence type="inferred from homology"/>